<dbReference type="InterPro" id="IPR036322">
    <property type="entry name" value="WD40_repeat_dom_sf"/>
</dbReference>
<dbReference type="VEuPathDB" id="FungiDB:YALI0_D18788g"/>
<reference evidence="8 10" key="2">
    <citation type="submission" date="2018-07" db="EMBL/GenBank/DDBJ databases">
        <title>Draft Genome Assemblies for Five Robust Yarrowia lipolytica Strains Exhibiting High Lipid Production and Pentose Sugar Utilization and Sugar Alcohol Secretion from Undetoxified Lignocellulosic Biomass Hydrolysates.</title>
        <authorList>
            <consortium name="DOE Joint Genome Institute"/>
            <person name="Walker C."/>
            <person name="Ryu S."/>
            <person name="Na H."/>
            <person name="Zane M."/>
            <person name="LaButti K."/>
            <person name="Lipzen A."/>
            <person name="Haridas S."/>
            <person name="Barry K."/>
            <person name="Grigoriev I.V."/>
            <person name="Quarterman J."/>
            <person name="Slininger P."/>
            <person name="Dien B."/>
            <person name="Trinh C.T."/>
        </authorList>
    </citation>
    <scope>NUCLEOTIDE SEQUENCE [LARGE SCALE GENOMIC DNA]</scope>
    <source>
        <strain evidence="8 10">YB392</strain>
    </source>
</reference>
<evidence type="ECO:0000256" key="1">
    <source>
        <dbReference type="ARBA" id="ARBA00009713"/>
    </source>
</evidence>
<dbReference type="GeneID" id="2911138"/>
<sequence length="939" mass="105848">MTTFGSIAHAYQWDSLPGPGVDGHHIIGVSPTRDEVSLYQLPLNHKSFFKDSFTEPEKIRYRSGFSAIHCSAYSPVNKGIISVAQLNGSVLLFDINNPESQVVKLRSKQSRTCNALAFSDNGILAAGLEKTRNDNCLHIWDVNAVVEGGNITPLSTYLPNEIVSSLEFIPRTHNVLCGSYKLLREIDTRSGTPLYQCATRCTLGITTYPHEPNYFASYGEDGSMAVWDRRQLRQPGGNSSNEPMLLFPRLLSELPRKANATHLRYCTTRRGEMTVYGNTDSSIRRIDIGLAVRSDDDVYQNQQNNEPTSSTSQNRFFDFQKPPSDPTASLDKYLFVRSSKDVEMPLDKLLGFDYIHAEPEKCPVEYICMRRTGQVYCFRPKESPEVLRFDPLNTLTFSNATNVFFETPSDEVREVDFKNQRESVVSVVSPDVSSDEEEPSPRARNYSNDSQIGLMKLRDILDNDISTIIRKRALAGYGLDTATNKSLLKSHNHSLWPAHLKNTWKWISRAQKADIDRSVVSEFFDLGYEGILDVWQGVQGLALQQNRLLKKDATESQFAQAIQLAMETEFTRKIYISASVAGTKKQFQRQLCLYVAGWDFSYDKLEAEIQKAEGKGEYEKAAGWAVFHGNVERAVQCLAGSKKERHRIISTAISGYLSQSTNANSSWREQCRRLASELDNAYFRAIFAYIADGDWLDVLAESSLPLKERLGVALRFLPDNDLTSYLNRLGDQAVSRGELEGIILTGITPRAVDLLQSYVDRTGDIQTAALLTSFGAPRFFEDERYSQWILSYQQLLNQWGMFKERALFDIARTKLSQNSSGSVTAVTKPRQVFLRCSYCNKNIFKDESKPATTSTPSAKCPHCNSPLPRCAVCLLTMGEAMPDTRVEQEKNNFAFHQFSHWFSFCLSCNHGMHAGHVQKWFSKHDVCPVPNCSCLCNSI</sequence>
<dbReference type="eggNOG" id="KOG1008">
    <property type="taxonomic scope" value="Eukaryota"/>
</dbReference>
<reference evidence="7 9" key="1">
    <citation type="journal article" date="2016" name="PLoS ONE">
        <title>Sequence Assembly of Yarrowia lipolytica Strain W29/CLIB89 Shows Transposable Element Diversity.</title>
        <authorList>
            <person name="Magnan C."/>
            <person name="Yu J."/>
            <person name="Chang I."/>
            <person name="Jahn E."/>
            <person name="Kanomata Y."/>
            <person name="Wu J."/>
            <person name="Zeller M."/>
            <person name="Oakes M."/>
            <person name="Baldi P."/>
            <person name="Sandmeyer S."/>
        </authorList>
    </citation>
    <scope>NUCLEOTIDE SEQUENCE [LARGE SCALE GENOMIC DNA]</scope>
    <source>
        <strain evidence="7">CLIB89</strain>
        <strain evidence="9">CLIB89(W29)</strain>
    </source>
</reference>
<name>A0A1H6PUX4_YARLL</name>
<dbReference type="InterPro" id="IPR015943">
    <property type="entry name" value="WD40/YVTN_repeat-like_dom_sf"/>
</dbReference>
<dbReference type="InterPro" id="IPR037593">
    <property type="entry name" value="MIOS/Sea4"/>
</dbReference>
<evidence type="ECO:0000256" key="2">
    <source>
        <dbReference type="ARBA" id="ARBA00022574"/>
    </source>
</evidence>
<dbReference type="Pfam" id="PF17034">
    <property type="entry name" value="zinc_ribbon_16"/>
    <property type="match status" value="1"/>
</dbReference>
<dbReference type="InterPro" id="IPR049092">
    <property type="entry name" value="MIOS_a-sol"/>
</dbReference>
<keyword evidence="3" id="KW-0677">Repeat</keyword>
<evidence type="ECO:0000259" key="5">
    <source>
        <dbReference type="Pfam" id="PF17034"/>
    </source>
</evidence>
<dbReference type="Gene3D" id="2.130.10.10">
    <property type="entry name" value="YVTN repeat-like/Quinoprotein amine dehydrogenase"/>
    <property type="match status" value="1"/>
</dbReference>
<dbReference type="VEuPathDB" id="FungiDB:YALI1_D23693g"/>
<dbReference type="Proteomes" id="UP000182444">
    <property type="component" value="Chromosome 1D"/>
</dbReference>
<dbReference type="EMBL" id="KZ858976">
    <property type="protein sequence ID" value="RDW26648.1"/>
    <property type="molecule type" value="Genomic_DNA"/>
</dbReference>
<feature type="region of interest" description="Disordered" evidence="4">
    <location>
        <begin position="428"/>
        <end position="447"/>
    </location>
</feature>
<dbReference type="OMA" id="YEPTGHA"/>
<keyword evidence="2" id="KW-0853">WD repeat</keyword>
<dbReference type="GO" id="GO:1904263">
    <property type="term" value="P:positive regulation of TORC1 signaling"/>
    <property type="evidence" value="ECO:0007669"/>
    <property type="project" value="TreeGrafter"/>
</dbReference>
<dbReference type="RefSeq" id="XP_503002.1">
    <property type="nucleotide sequence ID" value="XM_503002.1"/>
</dbReference>
<dbReference type="AlphaFoldDB" id="A0A1H6PUX4"/>
<dbReference type="Pfam" id="PF21719">
    <property type="entry name" value="MIOS_a-sol"/>
    <property type="match status" value="1"/>
</dbReference>
<evidence type="ECO:0000259" key="6">
    <source>
        <dbReference type="Pfam" id="PF21719"/>
    </source>
</evidence>
<feature type="domain" description="GATOR2 complex protein MIO zinc-ribbon like" evidence="5">
    <location>
        <begin position="836"/>
        <end position="937"/>
    </location>
</feature>
<dbReference type="OrthoDB" id="341486at2759"/>
<feature type="domain" description="MIOS-like alpha-solenoid" evidence="6">
    <location>
        <begin position="469"/>
        <end position="716"/>
    </location>
</feature>
<proteinExistence type="inferred from homology"/>
<dbReference type="PANTHER" id="PTHR16453:SF9">
    <property type="entry name" value="GATOR COMPLEX PROTEIN MIOS"/>
    <property type="match status" value="1"/>
</dbReference>
<protein>
    <submittedName>
        <fullName evidence="7">Uncharacterized protein</fullName>
    </submittedName>
</protein>
<dbReference type="GO" id="GO:0005737">
    <property type="term" value="C:cytoplasm"/>
    <property type="evidence" value="ECO:0007669"/>
    <property type="project" value="TreeGrafter"/>
</dbReference>
<accession>A0A1H6PUX4</accession>
<dbReference type="KEGG" id="yli:2911138"/>
<evidence type="ECO:0000256" key="3">
    <source>
        <dbReference type="ARBA" id="ARBA00022737"/>
    </source>
</evidence>
<evidence type="ECO:0000313" key="7">
    <source>
        <dbReference type="EMBL" id="AOW04280.1"/>
    </source>
</evidence>
<comment type="similarity">
    <text evidence="1">Belongs to the WD repeat mio family.</text>
</comment>
<evidence type="ECO:0000313" key="9">
    <source>
        <dbReference type="Proteomes" id="UP000182444"/>
    </source>
</evidence>
<evidence type="ECO:0000313" key="8">
    <source>
        <dbReference type="EMBL" id="RDW26648.1"/>
    </source>
</evidence>
<dbReference type="Proteomes" id="UP000256601">
    <property type="component" value="Unassembled WGS sequence"/>
</dbReference>
<evidence type="ECO:0000256" key="4">
    <source>
        <dbReference type="SAM" id="MobiDB-lite"/>
    </source>
</evidence>
<dbReference type="EMBL" id="CP017556">
    <property type="protein sequence ID" value="AOW04280.1"/>
    <property type="molecule type" value="Genomic_DNA"/>
</dbReference>
<organism evidence="7 9">
    <name type="scientific">Yarrowia lipolytica</name>
    <name type="common">Candida lipolytica</name>
    <dbReference type="NCBI Taxonomy" id="4952"/>
    <lineage>
        <taxon>Eukaryota</taxon>
        <taxon>Fungi</taxon>
        <taxon>Dikarya</taxon>
        <taxon>Ascomycota</taxon>
        <taxon>Saccharomycotina</taxon>
        <taxon>Dipodascomycetes</taxon>
        <taxon>Dipodascales</taxon>
        <taxon>Dipodascales incertae sedis</taxon>
        <taxon>Yarrowia</taxon>
    </lineage>
</organism>
<evidence type="ECO:0000313" key="10">
    <source>
        <dbReference type="Proteomes" id="UP000256601"/>
    </source>
</evidence>
<dbReference type="SUPFAM" id="SSF50978">
    <property type="entry name" value="WD40 repeat-like"/>
    <property type="match status" value="1"/>
</dbReference>
<gene>
    <name evidence="8" type="ORF">B0I71DRAFT_30002</name>
    <name evidence="7" type="ORF">YALI1_D23693g</name>
</gene>
<dbReference type="PANTHER" id="PTHR16453">
    <property type="entry name" value="WD40 DOMAIN-CONTAINING PROTEIN MIO FAMILY MEMBER"/>
    <property type="match status" value="1"/>
</dbReference>
<dbReference type="CDD" id="cd16691">
    <property type="entry name" value="mRING-H2-C3H3C2_Mio"/>
    <property type="match status" value="1"/>
</dbReference>
<dbReference type="InterPro" id="IPR031488">
    <property type="entry name" value="Zn_ribbon_mio"/>
</dbReference>